<sequence length="194" mass="22086">MSYGSYVKTIFAKGHAYHYLRPPLHLRAQGVRSVRLVTEDPVAEAAAIIERALSTEPDNQQRFERHVRVIYRKAFRHAQDRGIPFAISYEDISAALDRSKLKCEVTGIAFRMVVDHNGYRQPFRPSLDRIDASRGYTPDNIRMVCVAVNTAMADWGEEVFWAVVHAAKRRKPRTVTKREVLNRPVKIAKPGGAE</sequence>
<evidence type="ECO:0000313" key="1">
    <source>
        <dbReference type="EMBL" id="KAB1079367.1"/>
    </source>
</evidence>
<dbReference type="Proteomes" id="UP000474159">
    <property type="component" value="Unassembled WGS sequence"/>
</dbReference>
<protein>
    <submittedName>
        <fullName evidence="1">Uncharacterized protein</fullName>
    </submittedName>
</protein>
<dbReference type="AlphaFoldDB" id="A0A6L3T345"/>
<evidence type="ECO:0000313" key="2">
    <source>
        <dbReference type="Proteomes" id="UP000474159"/>
    </source>
</evidence>
<comment type="caution">
    <text evidence="1">The sequence shown here is derived from an EMBL/GenBank/DDBJ whole genome shotgun (WGS) entry which is preliminary data.</text>
</comment>
<organism evidence="1 2">
    <name type="scientific">Methylobacterium soli</name>
    <dbReference type="NCBI Taxonomy" id="553447"/>
    <lineage>
        <taxon>Bacteria</taxon>
        <taxon>Pseudomonadati</taxon>
        <taxon>Pseudomonadota</taxon>
        <taxon>Alphaproteobacteria</taxon>
        <taxon>Hyphomicrobiales</taxon>
        <taxon>Methylobacteriaceae</taxon>
        <taxon>Methylobacterium</taxon>
    </lineage>
</organism>
<accession>A0A6L3T345</accession>
<keyword evidence="2" id="KW-1185">Reference proteome</keyword>
<dbReference type="Gene3D" id="3.30.40.220">
    <property type="match status" value="1"/>
</dbReference>
<dbReference type="OrthoDB" id="8456435at2"/>
<proteinExistence type="predicted"/>
<dbReference type="EMBL" id="VZZK01000009">
    <property type="protein sequence ID" value="KAB1079367.1"/>
    <property type="molecule type" value="Genomic_DNA"/>
</dbReference>
<reference evidence="1 2" key="1">
    <citation type="submission" date="2019-09" db="EMBL/GenBank/DDBJ databases">
        <title>YIM 48816 draft genome.</title>
        <authorList>
            <person name="Jiang L."/>
        </authorList>
    </citation>
    <scope>NUCLEOTIDE SEQUENCE [LARGE SCALE GENOMIC DNA]</scope>
    <source>
        <strain evidence="1 2">YIM 48816</strain>
    </source>
</reference>
<dbReference type="RefSeq" id="WP_151000102.1">
    <property type="nucleotide sequence ID" value="NZ_BPQY01000305.1"/>
</dbReference>
<gene>
    <name evidence="1" type="ORF">F6X53_11205</name>
</gene>
<name>A0A6L3T345_9HYPH</name>